<protein>
    <submittedName>
        <fullName evidence="1">Uncharacterized protein</fullName>
    </submittedName>
</protein>
<name>A0A6A6LWK7_HEVBR</name>
<evidence type="ECO:0000313" key="1">
    <source>
        <dbReference type="EMBL" id="KAF2304416.1"/>
    </source>
</evidence>
<accession>A0A6A6LWK7</accession>
<comment type="caution">
    <text evidence="1">The sequence shown here is derived from an EMBL/GenBank/DDBJ whole genome shotgun (WGS) entry which is preliminary data.</text>
</comment>
<evidence type="ECO:0000313" key="2">
    <source>
        <dbReference type="Proteomes" id="UP000467840"/>
    </source>
</evidence>
<keyword evidence="2" id="KW-1185">Reference proteome</keyword>
<proteinExistence type="predicted"/>
<reference evidence="1 2" key="1">
    <citation type="journal article" date="2020" name="Mol. Plant">
        <title>The Chromosome-Based Rubber Tree Genome Provides New Insights into Spurge Genome Evolution and Rubber Biosynthesis.</title>
        <authorList>
            <person name="Liu J."/>
            <person name="Shi C."/>
            <person name="Shi C.C."/>
            <person name="Li W."/>
            <person name="Zhang Q.J."/>
            <person name="Zhang Y."/>
            <person name="Li K."/>
            <person name="Lu H.F."/>
            <person name="Shi C."/>
            <person name="Zhu S.T."/>
            <person name="Xiao Z.Y."/>
            <person name="Nan H."/>
            <person name="Yue Y."/>
            <person name="Zhu X.G."/>
            <person name="Wu Y."/>
            <person name="Hong X.N."/>
            <person name="Fan G.Y."/>
            <person name="Tong Y."/>
            <person name="Zhang D."/>
            <person name="Mao C.L."/>
            <person name="Liu Y.L."/>
            <person name="Hao S.J."/>
            <person name="Liu W.Q."/>
            <person name="Lv M.Q."/>
            <person name="Zhang H.B."/>
            <person name="Liu Y."/>
            <person name="Hu-Tang G.R."/>
            <person name="Wang J.P."/>
            <person name="Wang J.H."/>
            <person name="Sun Y.H."/>
            <person name="Ni S.B."/>
            <person name="Chen W.B."/>
            <person name="Zhang X.C."/>
            <person name="Jiao Y.N."/>
            <person name="Eichler E.E."/>
            <person name="Li G.H."/>
            <person name="Liu X."/>
            <person name="Gao L.Z."/>
        </authorList>
    </citation>
    <scope>NUCLEOTIDE SEQUENCE [LARGE SCALE GENOMIC DNA]</scope>
    <source>
        <strain evidence="2">cv. GT1</strain>
        <tissue evidence="1">Leaf</tissue>
    </source>
</reference>
<dbReference type="AlphaFoldDB" id="A0A6A6LWK7"/>
<dbReference type="Proteomes" id="UP000467840">
    <property type="component" value="Chromosome 16"/>
</dbReference>
<organism evidence="1 2">
    <name type="scientific">Hevea brasiliensis</name>
    <name type="common">Para rubber tree</name>
    <name type="synonym">Siphonia brasiliensis</name>
    <dbReference type="NCBI Taxonomy" id="3981"/>
    <lineage>
        <taxon>Eukaryota</taxon>
        <taxon>Viridiplantae</taxon>
        <taxon>Streptophyta</taxon>
        <taxon>Embryophyta</taxon>
        <taxon>Tracheophyta</taxon>
        <taxon>Spermatophyta</taxon>
        <taxon>Magnoliopsida</taxon>
        <taxon>eudicotyledons</taxon>
        <taxon>Gunneridae</taxon>
        <taxon>Pentapetalae</taxon>
        <taxon>rosids</taxon>
        <taxon>fabids</taxon>
        <taxon>Malpighiales</taxon>
        <taxon>Euphorbiaceae</taxon>
        <taxon>Crotonoideae</taxon>
        <taxon>Micrandreae</taxon>
        <taxon>Hevea</taxon>
    </lineage>
</organism>
<gene>
    <name evidence="1" type="ORF">GH714_030848</name>
</gene>
<dbReference type="EMBL" id="JAAGAX010000009">
    <property type="protein sequence ID" value="KAF2304416.1"/>
    <property type="molecule type" value="Genomic_DNA"/>
</dbReference>
<sequence>MTMIFADWPSVPPIPDNLIAGILTYFVCVDNLIAEGGDPEEEILLALDVPPGRMGQVFIVGPVKQVRKAEAMLRGTMLEMF</sequence>